<evidence type="ECO:0008006" key="4">
    <source>
        <dbReference type="Google" id="ProtNLM"/>
    </source>
</evidence>
<feature type="compositionally biased region" description="Gly residues" evidence="1">
    <location>
        <begin position="458"/>
        <end position="472"/>
    </location>
</feature>
<evidence type="ECO:0000313" key="2">
    <source>
        <dbReference type="EMBL" id="KAF2011430.1"/>
    </source>
</evidence>
<dbReference type="OrthoDB" id="5296720at2759"/>
<protein>
    <recommendedName>
        <fullName evidence="4">F-box domain-containing protein</fullName>
    </recommendedName>
</protein>
<dbReference type="Proteomes" id="UP000799778">
    <property type="component" value="Unassembled WGS sequence"/>
</dbReference>
<dbReference type="GeneID" id="54281230"/>
<keyword evidence="3" id="KW-1185">Reference proteome</keyword>
<evidence type="ECO:0000313" key="3">
    <source>
        <dbReference type="Proteomes" id="UP000799778"/>
    </source>
</evidence>
<sequence length="484" mass="54624">MDSLPNELIIKIATHLDQPPPSITKFSHEPSGGLTSSTSIPLKSFSLVCWRWRKIVLPILFNYSRVPIDDCPQWVPIDARLIENMQGQLSRLSNHEFQIYTKMRSKFKSSSVFAFDEAFDDLLVNLCRVQEEDAFLKSVPNILWLPHLPRSYANFVLFISQYELRHHIRSIVVYTERDYELRHIPTADAPLSRAVSEIWTQIFLHLNPTRVVVAAPPSTLAGLLDTQLLSSDTWAFQMRMHYIELIQPDPHTHQPPIQHQSSSCRPWDSALIHRRPWQHLSYNEGSSIPAYSTYEYHLKQTPKILYLLLLRLSRECSPCCNIRSFAFTAVFPFSTNTIATVRALQRISTLRDVAFQVAPGAENDLLSNTKRLGRAQPRDLWLEWNGNYDAITHFLGLRDFEDGGSFTSVDCAADQLAVEVQEYVDKLAGRGIGWKGVGVGRWVRAKEEDRVVEEEEGGAAGGDGTGQVGDGMGGAANAPAVILL</sequence>
<dbReference type="AlphaFoldDB" id="A0A6A5XET2"/>
<name>A0A6A5XET2_9PLEO</name>
<accession>A0A6A5XET2</accession>
<dbReference type="EMBL" id="ML978074">
    <property type="protein sequence ID" value="KAF2011430.1"/>
    <property type="molecule type" value="Genomic_DNA"/>
</dbReference>
<reference evidence="2" key="1">
    <citation type="journal article" date="2020" name="Stud. Mycol.">
        <title>101 Dothideomycetes genomes: a test case for predicting lifestyles and emergence of pathogens.</title>
        <authorList>
            <person name="Haridas S."/>
            <person name="Albert R."/>
            <person name="Binder M."/>
            <person name="Bloem J."/>
            <person name="Labutti K."/>
            <person name="Salamov A."/>
            <person name="Andreopoulos B."/>
            <person name="Baker S."/>
            <person name="Barry K."/>
            <person name="Bills G."/>
            <person name="Bluhm B."/>
            <person name="Cannon C."/>
            <person name="Castanera R."/>
            <person name="Culley D."/>
            <person name="Daum C."/>
            <person name="Ezra D."/>
            <person name="Gonzalez J."/>
            <person name="Henrissat B."/>
            <person name="Kuo A."/>
            <person name="Liang C."/>
            <person name="Lipzen A."/>
            <person name="Lutzoni F."/>
            <person name="Magnuson J."/>
            <person name="Mondo S."/>
            <person name="Nolan M."/>
            <person name="Ohm R."/>
            <person name="Pangilinan J."/>
            <person name="Park H.-J."/>
            <person name="Ramirez L."/>
            <person name="Alfaro M."/>
            <person name="Sun H."/>
            <person name="Tritt A."/>
            <person name="Yoshinaga Y."/>
            <person name="Zwiers L.-H."/>
            <person name="Turgeon B."/>
            <person name="Goodwin S."/>
            <person name="Spatafora J."/>
            <person name="Crous P."/>
            <person name="Grigoriev I."/>
        </authorList>
    </citation>
    <scope>NUCLEOTIDE SEQUENCE</scope>
    <source>
        <strain evidence="2">CBS 175.79</strain>
    </source>
</reference>
<evidence type="ECO:0000256" key="1">
    <source>
        <dbReference type="SAM" id="MobiDB-lite"/>
    </source>
</evidence>
<feature type="region of interest" description="Disordered" evidence="1">
    <location>
        <begin position="450"/>
        <end position="472"/>
    </location>
</feature>
<organism evidence="2 3">
    <name type="scientific">Aaosphaeria arxii CBS 175.79</name>
    <dbReference type="NCBI Taxonomy" id="1450172"/>
    <lineage>
        <taxon>Eukaryota</taxon>
        <taxon>Fungi</taxon>
        <taxon>Dikarya</taxon>
        <taxon>Ascomycota</taxon>
        <taxon>Pezizomycotina</taxon>
        <taxon>Dothideomycetes</taxon>
        <taxon>Pleosporomycetidae</taxon>
        <taxon>Pleosporales</taxon>
        <taxon>Pleosporales incertae sedis</taxon>
        <taxon>Aaosphaeria</taxon>
    </lineage>
</organism>
<dbReference type="RefSeq" id="XP_033379769.1">
    <property type="nucleotide sequence ID" value="XM_033523833.1"/>
</dbReference>
<gene>
    <name evidence="2" type="ORF">BU24DRAFT_355017</name>
</gene>
<dbReference type="CDD" id="cd09917">
    <property type="entry name" value="F-box_SF"/>
    <property type="match status" value="1"/>
</dbReference>
<proteinExistence type="predicted"/>